<sequence length="761" mass="88882">MEINNHNGIEINLCENITINETIIISKNTHSNNNNDNNNNDINNNNNEISQIVKTLGEENLELEISYQVVIVFDREKQNVGNHHHITTWDDVIDRTLQRLDNISLHGVKKIGKLNKNLVFLIIGSTDERLRDFCMENNITIKNKIVKEDTKLNESSRLFIIEKILRKSKELRYIYNKDYVIDKFPYANKSFLHLDQECKKKWFYQSLDINLINDYFGEEVSFYFLFLRFYNVGLGIVSFFGLIVLIISSTRDPYRFTASAFSIVLALLSTFFFEIWKRYSSQYNWKWNQDDDYLEEEDPLPSFKPDHEDEGTYHRGLFLKKKRFGGQKLETVKKYIEMTPYMNKPERMFKLFKTICSFSVVVTLVCIIPILTIAIFTLRIVMKSIKNTTVESGIGSVINALFILIFNFFYKKLAYWLTTKEDHRLPSEFNSSYSTKLFLFQFVNSFSGLFYIAFIKDNIDLWGDAEFKDQCNEVNQINGVWQGCSKDLQFQLFSIILVNFLSSLFTELLLPWIEYYIKIIGQSKSLPKNDLRLKPWEKQFYMSNFDTFEEYNQIIIQFSYISMFAASASAAPIIAFIHNIFEDRVDTFKLINSLRRPNYNGGNGLGIWFFIIVIIGMISVLTNCLLIGFTFPTLSYFTPNTYYILWIVFILEHIIILAKVCLAHIIPDETKRLKKKKAALDLVKRVLLENERENYRLNSNLGHHNHNHITQGNLSSNSTTPTTSNSSSPLLRNANIQARISKTIHSVINIKSNVDFEDEEE</sequence>
<dbReference type="GeneID" id="10507766"/>
<proteinExistence type="predicted"/>
<gene>
    <name evidence="8" type="ORF">DICPUDRAFT_82253</name>
</gene>
<dbReference type="AlphaFoldDB" id="F0ZVZ5"/>
<evidence type="ECO:0000259" key="7">
    <source>
        <dbReference type="Pfam" id="PF04547"/>
    </source>
</evidence>
<dbReference type="PANTHER" id="PTHR12308">
    <property type="entry name" value="ANOCTAMIN"/>
    <property type="match status" value="1"/>
</dbReference>
<evidence type="ECO:0000256" key="6">
    <source>
        <dbReference type="SAM" id="Phobius"/>
    </source>
</evidence>
<evidence type="ECO:0000256" key="4">
    <source>
        <dbReference type="ARBA" id="ARBA00023136"/>
    </source>
</evidence>
<feature type="transmembrane region" description="Helical" evidence="6">
    <location>
        <begin position="229"/>
        <end position="248"/>
    </location>
</feature>
<dbReference type="GO" id="GO:0005254">
    <property type="term" value="F:chloride channel activity"/>
    <property type="evidence" value="ECO:0000318"/>
    <property type="project" value="GO_Central"/>
</dbReference>
<dbReference type="EMBL" id="GL871224">
    <property type="protein sequence ID" value="EGC31891.1"/>
    <property type="molecule type" value="Genomic_DNA"/>
</dbReference>
<keyword evidence="2 6" id="KW-0812">Transmembrane</keyword>
<dbReference type="InterPro" id="IPR049452">
    <property type="entry name" value="Anoctamin_TM"/>
</dbReference>
<dbReference type="FunCoup" id="F0ZVZ5">
    <property type="interactions" value="174"/>
</dbReference>
<organism evidence="8 9">
    <name type="scientific">Dictyostelium purpureum</name>
    <name type="common">Slime mold</name>
    <dbReference type="NCBI Taxonomy" id="5786"/>
    <lineage>
        <taxon>Eukaryota</taxon>
        <taxon>Amoebozoa</taxon>
        <taxon>Evosea</taxon>
        <taxon>Eumycetozoa</taxon>
        <taxon>Dictyostelia</taxon>
        <taxon>Dictyosteliales</taxon>
        <taxon>Dictyosteliaceae</taxon>
        <taxon>Dictyostelium</taxon>
    </lineage>
</organism>
<feature type="transmembrane region" description="Helical" evidence="6">
    <location>
        <begin position="254"/>
        <end position="276"/>
    </location>
</feature>
<reference evidence="9" key="1">
    <citation type="journal article" date="2011" name="Genome Biol.">
        <title>Comparative genomics of the social amoebae Dictyostelium discoideum and Dictyostelium purpureum.</title>
        <authorList>
            <consortium name="US DOE Joint Genome Institute (JGI-PGF)"/>
            <person name="Sucgang R."/>
            <person name="Kuo A."/>
            <person name="Tian X."/>
            <person name="Salerno W."/>
            <person name="Parikh A."/>
            <person name="Feasley C.L."/>
            <person name="Dalin E."/>
            <person name="Tu H."/>
            <person name="Huang E."/>
            <person name="Barry K."/>
            <person name="Lindquist E."/>
            <person name="Shapiro H."/>
            <person name="Bruce D."/>
            <person name="Schmutz J."/>
            <person name="Salamov A."/>
            <person name="Fey P."/>
            <person name="Gaudet P."/>
            <person name="Anjard C."/>
            <person name="Babu M.M."/>
            <person name="Basu S."/>
            <person name="Bushmanova Y."/>
            <person name="van der Wel H."/>
            <person name="Katoh-Kurasawa M."/>
            <person name="Dinh C."/>
            <person name="Coutinho P.M."/>
            <person name="Saito T."/>
            <person name="Elias M."/>
            <person name="Schaap P."/>
            <person name="Kay R.R."/>
            <person name="Henrissat B."/>
            <person name="Eichinger L."/>
            <person name="Rivero F."/>
            <person name="Putnam N.H."/>
            <person name="West C.M."/>
            <person name="Loomis W.F."/>
            <person name="Chisholm R.L."/>
            <person name="Shaulsky G."/>
            <person name="Strassmann J.E."/>
            <person name="Queller D.C."/>
            <person name="Kuspa A."/>
            <person name="Grigoriev I.V."/>
        </authorList>
    </citation>
    <scope>NUCLEOTIDE SEQUENCE [LARGE SCALE GENOMIC DNA]</scope>
    <source>
        <strain evidence="9">QSDP1</strain>
    </source>
</reference>
<dbReference type="InterPro" id="IPR007632">
    <property type="entry name" value="Anoctamin"/>
</dbReference>
<keyword evidence="9" id="KW-1185">Reference proteome</keyword>
<feature type="domain" description="Anoctamin transmembrane" evidence="7">
    <location>
        <begin position="212"/>
        <end position="678"/>
    </location>
</feature>
<evidence type="ECO:0000256" key="3">
    <source>
        <dbReference type="ARBA" id="ARBA00022989"/>
    </source>
</evidence>
<dbReference type="GO" id="GO:1902476">
    <property type="term" value="P:chloride transmembrane transport"/>
    <property type="evidence" value="ECO:0000318"/>
    <property type="project" value="GO_Central"/>
</dbReference>
<evidence type="ECO:0000256" key="2">
    <source>
        <dbReference type="ARBA" id="ARBA00022692"/>
    </source>
</evidence>
<dbReference type="OMA" id="CARREPF"/>
<name>F0ZVZ5_DICPU</name>
<evidence type="ECO:0000313" key="9">
    <source>
        <dbReference type="Proteomes" id="UP000001064"/>
    </source>
</evidence>
<feature type="transmembrane region" description="Helical" evidence="6">
    <location>
        <begin position="643"/>
        <end position="666"/>
    </location>
</feature>
<feature type="transmembrane region" description="Helical" evidence="6">
    <location>
        <begin position="393"/>
        <end position="410"/>
    </location>
</feature>
<evidence type="ECO:0000256" key="1">
    <source>
        <dbReference type="ARBA" id="ARBA00004141"/>
    </source>
</evidence>
<dbReference type="Pfam" id="PF04547">
    <property type="entry name" value="Anoctamin"/>
    <property type="match status" value="1"/>
</dbReference>
<feature type="compositionally biased region" description="Low complexity" evidence="5">
    <location>
        <begin position="713"/>
        <end position="729"/>
    </location>
</feature>
<dbReference type="PANTHER" id="PTHR12308:SF73">
    <property type="entry name" value="ANOCTAMIN"/>
    <property type="match status" value="1"/>
</dbReference>
<feature type="transmembrane region" description="Helical" evidence="6">
    <location>
        <begin position="351"/>
        <end position="381"/>
    </location>
</feature>
<feature type="transmembrane region" description="Helical" evidence="6">
    <location>
        <begin position="605"/>
        <end position="631"/>
    </location>
</feature>
<dbReference type="Proteomes" id="UP000001064">
    <property type="component" value="Unassembled WGS sequence"/>
</dbReference>
<dbReference type="InParanoid" id="F0ZVZ5"/>
<feature type="transmembrane region" description="Helical" evidence="6">
    <location>
        <begin position="490"/>
        <end position="510"/>
    </location>
</feature>
<dbReference type="KEGG" id="dpp:DICPUDRAFT_82253"/>
<accession>F0ZVZ5</accession>
<evidence type="ECO:0000313" key="8">
    <source>
        <dbReference type="EMBL" id="EGC31891.1"/>
    </source>
</evidence>
<evidence type="ECO:0000256" key="5">
    <source>
        <dbReference type="SAM" id="MobiDB-lite"/>
    </source>
</evidence>
<keyword evidence="4 6" id="KW-0472">Membrane</keyword>
<dbReference type="RefSeq" id="XP_003291592.1">
    <property type="nucleotide sequence ID" value="XM_003291544.1"/>
</dbReference>
<dbReference type="GO" id="GO:0005886">
    <property type="term" value="C:plasma membrane"/>
    <property type="evidence" value="ECO:0007669"/>
    <property type="project" value="EnsemblProtists"/>
</dbReference>
<feature type="region of interest" description="Disordered" evidence="5">
    <location>
        <begin position="699"/>
        <end position="729"/>
    </location>
</feature>
<comment type="subcellular location">
    <subcellularLocation>
        <location evidence="1">Membrane</location>
        <topology evidence="1">Multi-pass membrane protein</topology>
    </subcellularLocation>
</comment>
<dbReference type="VEuPathDB" id="AmoebaDB:DICPUDRAFT_82253"/>
<protein>
    <recommendedName>
        <fullName evidence="7">Anoctamin transmembrane domain-containing protein</fullName>
    </recommendedName>
</protein>
<dbReference type="GO" id="GO:0017128">
    <property type="term" value="F:phospholipid scramblase activity"/>
    <property type="evidence" value="ECO:0007669"/>
    <property type="project" value="EnsemblProtists"/>
</dbReference>
<dbReference type="eggNOG" id="KOG2514">
    <property type="taxonomic scope" value="Eukaryota"/>
</dbReference>
<keyword evidence="3 6" id="KW-1133">Transmembrane helix</keyword>
<dbReference type="OrthoDB" id="18915at2759"/>